<feature type="compositionally biased region" description="Polar residues" evidence="13">
    <location>
        <begin position="649"/>
        <end position="660"/>
    </location>
</feature>
<dbReference type="Gene3D" id="2.60.40.60">
    <property type="entry name" value="Cadherins"/>
    <property type="match status" value="13"/>
</dbReference>
<feature type="compositionally biased region" description="Basic and acidic residues" evidence="13">
    <location>
        <begin position="632"/>
        <end position="648"/>
    </location>
</feature>
<dbReference type="PANTHER" id="PTHR24025">
    <property type="entry name" value="DESMOGLEIN FAMILY MEMBER"/>
    <property type="match status" value="1"/>
</dbReference>
<feature type="domain" description="Cadherin" evidence="16">
    <location>
        <begin position="146"/>
        <end position="274"/>
    </location>
</feature>
<dbReference type="PRINTS" id="PR00205">
    <property type="entry name" value="CADHERIN"/>
</dbReference>
<feature type="domain" description="Cadherin" evidence="16">
    <location>
        <begin position="2225"/>
        <end position="2298"/>
    </location>
</feature>
<evidence type="ECO:0000256" key="4">
    <source>
        <dbReference type="ARBA" id="ARBA00022729"/>
    </source>
</evidence>
<dbReference type="PANTHER" id="PTHR24025:SF23">
    <property type="entry name" value="NEURAL-CADHERIN"/>
    <property type="match status" value="1"/>
</dbReference>
<evidence type="ECO:0000313" key="17">
    <source>
        <dbReference type="Proteomes" id="UP000887540"/>
    </source>
</evidence>
<feature type="compositionally biased region" description="Low complexity" evidence="13">
    <location>
        <begin position="1757"/>
        <end position="1774"/>
    </location>
</feature>
<dbReference type="GO" id="GO:0030855">
    <property type="term" value="P:epithelial cell differentiation"/>
    <property type="evidence" value="ECO:0007669"/>
    <property type="project" value="UniProtKB-ARBA"/>
</dbReference>
<evidence type="ECO:0000256" key="12">
    <source>
        <dbReference type="PROSITE-ProRule" id="PRU00043"/>
    </source>
</evidence>
<keyword evidence="5" id="KW-0677">Repeat</keyword>
<feature type="domain" description="Cadherin" evidence="16">
    <location>
        <begin position="2094"/>
        <end position="2196"/>
    </location>
</feature>
<dbReference type="PROSITE" id="PS50268">
    <property type="entry name" value="CADHERIN_2"/>
    <property type="match status" value="13"/>
</dbReference>
<feature type="domain" description="Cadherin" evidence="16">
    <location>
        <begin position="2442"/>
        <end position="2528"/>
    </location>
</feature>
<keyword evidence="11" id="KW-0325">Glycoprotein</keyword>
<feature type="region of interest" description="Disordered" evidence="13">
    <location>
        <begin position="1939"/>
        <end position="1968"/>
    </location>
</feature>
<feature type="region of interest" description="Disordered" evidence="13">
    <location>
        <begin position="1750"/>
        <end position="1825"/>
    </location>
</feature>
<feature type="domain" description="Cadherin" evidence="16">
    <location>
        <begin position="488"/>
        <end position="596"/>
    </location>
</feature>
<dbReference type="Proteomes" id="UP000887540">
    <property type="component" value="Unplaced"/>
</dbReference>
<feature type="compositionally biased region" description="Low complexity" evidence="13">
    <location>
        <begin position="1789"/>
        <end position="1812"/>
    </location>
</feature>
<keyword evidence="3 14" id="KW-0812">Transmembrane</keyword>
<keyword evidence="2" id="KW-0245">EGF-like domain</keyword>
<keyword evidence="6 12" id="KW-0106">Calcium</keyword>
<feature type="compositionally biased region" description="Polar residues" evidence="13">
    <location>
        <begin position="1775"/>
        <end position="1788"/>
    </location>
</feature>
<dbReference type="WBParaSite" id="ACRNAN_scaffold1660.g11849.t1">
    <property type="protein sequence ID" value="ACRNAN_scaffold1660.g11849.t1"/>
    <property type="gene ID" value="ACRNAN_scaffold1660.g11849"/>
</dbReference>
<accession>A0A914CZ52</accession>
<comment type="subcellular location">
    <subcellularLocation>
        <location evidence="1">Membrane</location>
    </subcellularLocation>
</comment>
<evidence type="ECO:0000256" key="3">
    <source>
        <dbReference type="ARBA" id="ARBA00022692"/>
    </source>
</evidence>
<dbReference type="Pfam" id="PF00028">
    <property type="entry name" value="Cadherin"/>
    <property type="match status" value="7"/>
</dbReference>
<dbReference type="InterPro" id="IPR002126">
    <property type="entry name" value="Cadherin-like_dom"/>
</dbReference>
<dbReference type="GO" id="GO:0005886">
    <property type="term" value="C:plasma membrane"/>
    <property type="evidence" value="ECO:0007669"/>
    <property type="project" value="InterPro"/>
</dbReference>
<feature type="chain" id="PRO_5036834345" evidence="15">
    <location>
        <begin position="23"/>
        <end position="2768"/>
    </location>
</feature>
<feature type="domain" description="Cadherin" evidence="16">
    <location>
        <begin position="2303"/>
        <end position="2419"/>
    </location>
</feature>
<dbReference type="FunFam" id="2.60.40.60:FF:000116">
    <property type="entry name" value="Dachsous cadherin-related 2"/>
    <property type="match status" value="1"/>
</dbReference>
<feature type="domain" description="Cadherin" evidence="16">
    <location>
        <begin position="2023"/>
        <end position="2093"/>
    </location>
</feature>
<keyword evidence="4 15" id="KW-0732">Signal</keyword>
<dbReference type="InterPro" id="IPR050971">
    <property type="entry name" value="Cadherin-domain_protein"/>
</dbReference>
<evidence type="ECO:0000256" key="14">
    <source>
        <dbReference type="SAM" id="Phobius"/>
    </source>
</evidence>
<feature type="transmembrane region" description="Helical" evidence="14">
    <location>
        <begin position="2623"/>
        <end position="2646"/>
    </location>
</feature>
<name>A0A914CZ52_9BILA</name>
<feature type="signal peptide" evidence="15">
    <location>
        <begin position="1"/>
        <end position="22"/>
    </location>
</feature>
<feature type="compositionally biased region" description="Basic and acidic residues" evidence="13">
    <location>
        <begin position="662"/>
        <end position="674"/>
    </location>
</feature>
<feature type="compositionally biased region" description="Polar residues" evidence="13">
    <location>
        <begin position="610"/>
        <end position="621"/>
    </location>
</feature>
<organism evidence="17 18">
    <name type="scientific">Acrobeloides nanus</name>
    <dbReference type="NCBI Taxonomy" id="290746"/>
    <lineage>
        <taxon>Eukaryota</taxon>
        <taxon>Metazoa</taxon>
        <taxon>Ecdysozoa</taxon>
        <taxon>Nematoda</taxon>
        <taxon>Chromadorea</taxon>
        <taxon>Rhabditida</taxon>
        <taxon>Tylenchina</taxon>
        <taxon>Cephalobomorpha</taxon>
        <taxon>Cephaloboidea</taxon>
        <taxon>Cephalobidae</taxon>
        <taxon>Acrobeloides</taxon>
    </lineage>
</organism>
<evidence type="ECO:0000256" key="5">
    <source>
        <dbReference type="ARBA" id="ARBA00022737"/>
    </source>
</evidence>
<keyword evidence="10" id="KW-1015">Disulfide bond</keyword>
<feature type="domain" description="Cadherin" evidence="16">
    <location>
        <begin position="417"/>
        <end position="487"/>
    </location>
</feature>
<feature type="domain" description="Cadherin" evidence="16">
    <location>
        <begin position="1338"/>
        <end position="1439"/>
    </location>
</feature>
<evidence type="ECO:0000256" key="2">
    <source>
        <dbReference type="ARBA" id="ARBA00022536"/>
    </source>
</evidence>
<evidence type="ECO:0000313" key="18">
    <source>
        <dbReference type="WBParaSite" id="ACRNAN_scaffold1660.g11849.t1"/>
    </source>
</evidence>
<feature type="domain" description="Cadherin" evidence="16">
    <location>
        <begin position="1440"/>
        <end position="1549"/>
    </location>
</feature>
<feature type="domain" description="Cadherin" evidence="16">
    <location>
        <begin position="1042"/>
        <end position="1145"/>
    </location>
</feature>
<dbReference type="FunFam" id="2.60.40.60:FF:000013">
    <property type="entry name" value="Cadherin EGF LAG seven-pass G-type receptor"/>
    <property type="match status" value="1"/>
</dbReference>
<evidence type="ECO:0000256" key="8">
    <source>
        <dbReference type="ARBA" id="ARBA00022989"/>
    </source>
</evidence>
<keyword evidence="8 14" id="KW-1133">Transmembrane helix</keyword>
<evidence type="ECO:0000256" key="1">
    <source>
        <dbReference type="ARBA" id="ARBA00004370"/>
    </source>
</evidence>
<dbReference type="SUPFAM" id="SSF49313">
    <property type="entry name" value="Cadherin-like"/>
    <property type="match status" value="13"/>
</dbReference>
<feature type="domain" description="Cadherin" evidence="16">
    <location>
        <begin position="922"/>
        <end position="1026"/>
    </location>
</feature>
<evidence type="ECO:0000256" key="15">
    <source>
        <dbReference type="SAM" id="SignalP"/>
    </source>
</evidence>
<dbReference type="CDD" id="cd11304">
    <property type="entry name" value="Cadherin_repeat"/>
    <property type="match status" value="15"/>
</dbReference>
<evidence type="ECO:0000256" key="11">
    <source>
        <dbReference type="ARBA" id="ARBA00023180"/>
    </source>
</evidence>
<evidence type="ECO:0000256" key="9">
    <source>
        <dbReference type="ARBA" id="ARBA00023136"/>
    </source>
</evidence>
<evidence type="ECO:0000256" key="6">
    <source>
        <dbReference type="ARBA" id="ARBA00022837"/>
    </source>
</evidence>
<feature type="compositionally biased region" description="Polar residues" evidence="13">
    <location>
        <begin position="2754"/>
        <end position="2768"/>
    </location>
</feature>
<dbReference type="GO" id="GO:0007156">
    <property type="term" value="P:homophilic cell adhesion via plasma membrane adhesion molecules"/>
    <property type="evidence" value="ECO:0007669"/>
    <property type="project" value="InterPro"/>
</dbReference>
<dbReference type="GO" id="GO:0005911">
    <property type="term" value="C:cell-cell junction"/>
    <property type="evidence" value="ECO:0007669"/>
    <property type="project" value="TreeGrafter"/>
</dbReference>
<proteinExistence type="predicted"/>
<feature type="domain" description="Cadherin" evidence="16">
    <location>
        <begin position="817"/>
        <end position="921"/>
    </location>
</feature>
<dbReference type="InterPro" id="IPR015919">
    <property type="entry name" value="Cadherin-like_sf"/>
</dbReference>
<evidence type="ECO:0000256" key="13">
    <source>
        <dbReference type="SAM" id="MobiDB-lite"/>
    </source>
</evidence>
<feature type="region of interest" description="Disordered" evidence="13">
    <location>
        <begin position="608"/>
        <end position="711"/>
    </location>
</feature>
<feature type="region of interest" description="Disordered" evidence="13">
    <location>
        <begin position="2736"/>
        <end position="2768"/>
    </location>
</feature>
<evidence type="ECO:0000256" key="10">
    <source>
        <dbReference type="ARBA" id="ARBA00023157"/>
    </source>
</evidence>
<keyword evidence="17" id="KW-1185">Reference proteome</keyword>
<keyword evidence="9 14" id="KW-0472">Membrane</keyword>
<evidence type="ECO:0000256" key="7">
    <source>
        <dbReference type="ARBA" id="ARBA00022889"/>
    </source>
</evidence>
<protein>
    <submittedName>
        <fullName evidence="18">Cadherin domain-containing protein</fullName>
    </submittedName>
</protein>
<sequence length="2768" mass="310651">MKDTWLRLTSIFLFLLFRYSDADENTCSFPESEVEPFFFDVRADTLPDSVIVDTVVEPPDAKLKIVNIRTNNLPHVDFTHRFYIESRENGQFMLINKEKLNLPDFPSMVNETYLYLTVSCNNKAYPLITLRIRNYNTWTPRFYMMKDPPYEMILSEDTPPGSVIDTSVLALDRDPAPVYMVTYKIMEGIYKTVFNISTSPTLFHRLQSLPKVMRNKHFLPEQLPPVVQLHVLERLRKGTYYLNISATDNGTPSKIAYTTLKLIVKSSQPRRLEFTEQEYHANFTVGMSLDSELFTDFPIEAKLKGETFYRNEKAPIILYELMSGDYSQYFHLDPKTARLTLREKLSENTPSSIQLKIKAYVESDLRIATTAILWLSDISETVISFFTECSYEVTMKENVYPDTEVVQLQFRGYADHFQVLNAQEYFDVNSDGMVIVKQGLDREQTEQMDFQVKLVPQDPRQPQPEDLCYIATIRVNVEDENDNNPKCEKLNYIFYAEEVPFNNTEIGRVKAVDKDKGLYGQVKYRILGNEFHDLPFTLFEADGAGIIYYVVYYPDFWPESMYSFTIEAYDATENPRACRATVQVILGGEGETSPTEISHLANNEIRARAKSSNNRVASSETRSLEALPNSRENLDDFHPDLPEFHSKESLNSFQPESTTDYRIPKESKEKEVPKTRIYPKNSAEEFSNGVRRNPKKNSAENLQKSKNPTPPKVIKFEKDSYKFKVYGVLDAGRYVGTIRVPGATAIEYALEEGIMGFFHLDPLTGYLTVGEELLKDTYEEVRFSAVARKNGRDLATTLVTVYLDESTSIFEAQPQFEQALYRFEIQENSSPQDIGQVTAHHRSIELGNDQADYELRVNEDSRGFSIDSDTGIIRSEEYFDWETQKLYTLQVTACLRKNQSLCGETDVIIVILDVNDNYPEFSQPSYSVTLPQDIPPNTEILRVNATDRDSGKNGQIHFKLDDSVDLFKIDEKTGAISLKNRLPIQDVGHFSLSVSAEDEGDPPLKSYADVNIETGSSEMNPNAPEFEKFRYDDIVLNAPVLPNTEILTVHATDPDSGPAGEIKYHIDSSNGAQFSKKINKFEIDENNGKIFTVEKITPEDGPVIQFIVEAVDQSPTFPRKTQTVVMLTIKGQEKEFVEFNPLPKIVFISTDKPVGSTIISVSATSHRNQTIEFSLLQGSNKLFGLAENQLVVTAPLVEGHYNLTIRAMVENTNLFTEHRMKIVVMTDRDKYPVFERLGYNFEVPINSAFPLKLPPVNATVRNGHITYEIYRKEKLPRGISIDKITGQLTIFEEFVPAFNAQGNVFVVIRARNVDYQTFFSDVGVTLILVDIDKKPAFTSKLFRLMMQENTFPGTVISEPLPLKKPEDFPDVKWSISPSDKFSITEDGSIVVDVPIDLEKMDPASKGVIDLTVTAQSSNHTASTKVQIKVEDVNEVAPVFLQRLYKFNVKPDAKPGDVIGQVKAKDEDFTDKDAITYRIFDDDPNPQFRGFFQINNKTGEIVLTNKQSLIPRIYTLRIEAADSQIPPNTGLVQVNISVEGVKTTPGGPDVIEMPEEKWEITEENGVVGSNIVVHGLPNANWEFQIVGGNEAENFKLKRLNDTMALVEIITAPSKDNQTIVVQGVNIANPSQIIRENISVDLTKLYIPQFILDNEPITADITMPPFMPIFTALAEQPSNRDPVTYSLVNNPNEMFWIDTNNGSVYFCCAEGRVAGVYDLKVKAIAANEISGTSYSATNTYEILVSEGVSTVLTSRKPGTSSRPETSSRASTSSRTSVEQTLRVSSPSSRKTTTGLKTSPSTSSKTTSILTSPTSEPRTRLPTSSSSEDIIHFESDHYTFPINQEPVEGMMLGHIYLLNFKNTSQISMQISPEEFEPFFDIEFDPVAGTITLFLNKIPPFVENLNVMEFNVTLEDLKRQTRSVTEVMILWNSMATTKEAVSVITSEETESTEGTRTSQVGGETETTSKTSQVTDGVSVTVVPPTTGAFVFAYPQYSAILPEGKYGSGGSLVTMKPQRLAIGLPPNIEYRIFSIDPTLPFFIRSDNGEIYVFGEIDREKIAQYNLTIMAMDDANPSNVARTQVIVKILDVNDNYPMFVNPPYVIPVATNTPVGTNVSEFQAKDADSGKSGEVTFKLVENYHDIFAINKNGELMLAKPVPQMEEENVFITIEAIDGGRPALRTAQRVEIEIFPETVSQPMFKKTDETVTLPASATNGTFIKQLVAGTIPLKYGIQDSHSNLFAIDDRGVITLGRKPLDSERGTFYDLNITATDQNGNVASTLLHVKLEGIPGVGSSTPKPPKMPCRFPVKIYNTEVPENQQGKRKLTKVTSSCEIERKPVKYLISQGEDMFEIDENTGDLFVTKELDREKKSLHFIVVNATVPTATRKTRQLNAIAEFTKNKLADNQALVVVRVIDENDNPPAFQKRNPNNEYVFNVDWQANILRPIARIEVHDPDEKSQLKYSISPEDSFMINATHGVIYVKKSLSGLEQEVFDLVVSVSDGKNEISTPVKIYVLAPGINLVVLGVDKKPEDIDDLSVERKLTELLGIDTHVLIKQIFLQEDGKPDENKSHLFVYATDKNNVPLSAETLKELIEKVVPILKESGDLPLMNITLPAVYRKFQLSVPEIILLVISAILLFTACLTLFCLLRYCKRRFMLAKSDTEYMVDSTTAGPRPYNVELISRKTAQNILSSRSLPDPYEEIKMSPESRATMIASSGLLVTDHPPLSAASSHRNEAINPITGSSLLIPAEQSEGEISPGSTIRPPSTVKSET</sequence>
<dbReference type="SMART" id="SM00112">
    <property type="entry name" value="CA"/>
    <property type="match status" value="12"/>
</dbReference>
<dbReference type="InterPro" id="IPR020894">
    <property type="entry name" value="Cadherin_CS"/>
</dbReference>
<feature type="compositionally biased region" description="Polar residues" evidence="13">
    <location>
        <begin position="1955"/>
        <end position="1965"/>
    </location>
</feature>
<reference evidence="18" key="1">
    <citation type="submission" date="2022-11" db="UniProtKB">
        <authorList>
            <consortium name="WormBaseParasite"/>
        </authorList>
    </citation>
    <scope>IDENTIFICATION</scope>
</reference>
<evidence type="ECO:0000259" key="16">
    <source>
        <dbReference type="PROSITE" id="PS50268"/>
    </source>
</evidence>
<dbReference type="PROSITE" id="PS00232">
    <property type="entry name" value="CADHERIN_1"/>
    <property type="match status" value="4"/>
</dbReference>
<keyword evidence="7" id="KW-0130">Cell adhesion</keyword>
<dbReference type="GO" id="GO:0005509">
    <property type="term" value="F:calcium ion binding"/>
    <property type="evidence" value="ECO:0007669"/>
    <property type="project" value="UniProtKB-UniRule"/>
</dbReference>